<dbReference type="Pfam" id="PF08439">
    <property type="entry name" value="Peptidase_M3_N"/>
    <property type="match status" value="1"/>
</dbReference>
<dbReference type="Gene3D" id="1.10.287.830">
    <property type="entry name" value="putative peptidase helix hairpin domain like"/>
    <property type="match status" value="1"/>
</dbReference>
<evidence type="ECO:0000259" key="8">
    <source>
        <dbReference type="Pfam" id="PF08439"/>
    </source>
</evidence>
<dbReference type="GO" id="GO:0006518">
    <property type="term" value="P:peptide metabolic process"/>
    <property type="evidence" value="ECO:0007669"/>
    <property type="project" value="TreeGrafter"/>
</dbReference>
<evidence type="ECO:0000256" key="1">
    <source>
        <dbReference type="ARBA" id="ARBA00001947"/>
    </source>
</evidence>
<dbReference type="GO" id="GO:0004222">
    <property type="term" value="F:metalloendopeptidase activity"/>
    <property type="evidence" value="ECO:0007669"/>
    <property type="project" value="InterPro"/>
</dbReference>
<evidence type="ECO:0000313" key="10">
    <source>
        <dbReference type="Proteomes" id="UP000004274"/>
    </source>
</evidence>
<dbReference type="InterPro" id="IPR001567">
    <property type="entry name" value="Pept_M3A_M3B_dom"/>
</dbReference>
<evidence type="ECO:0000256" key="3">
    <source>
        <dbReference type="ARBA" id="ARBA00022723"/>
    </source>
</evidence>
<dbReference type="RefSeq" id="WP_005592387.1">
    <property type="nucleotide sequence ID" value="NZ_AFUE01000008.1"/>
</dbReference>
<reference evidence="9 10" key="1">
    <citation type="submission" date="2011-05" db="EMBL/GenBank/DDBJ databases">
        <authorList>
            <person name="Durkin A.S."/>
            <person name="McCorrison J."/>
            <person name="Torralba M."/>
            <person name="Gillis M."/>
            <person name="Methe B."/>
            <person name="Sutton G."/>
            <person name="Nelson K.E."/>
        </authorList>
    </citation>
    <scope>NUCLEOTIDE SEQUENCE [LARGE SCALE GENOMIC DNA]</scope>
    <source>
        <strain evidence="9 10">ATCC 51100</strain>
    </source>
</reference>
<sequence>MAKQRNEIEEKYTWDLTTIFPTDEAFEAELAQVSEEVRKAAGLAGHLLDSADSLLTTTEIQLDLMRRIEKLYSYAHMKNDQDTRVAKYQEYQAKGMTLYSEFGQSFAFYEPEFMAITEDQYQAFLAEQPALQLYQHYFDKLLKKKAHILTQREEELLAGAGEIFGAAGETFAILDNADIVFPMVHDEDGNEVQLSHGNYITLVESKNREVRKEAYEALYSVYEQYQHTYAKTLQTNVKVHNYNAKVRKFSSAREAALSADFIPESVYDSLVSAVNKHLPLLQRYIALRAKILGISDLKMYDMYTPLSETDYKFTYEEALAKSEEVLAILGEDYLSRVKTAFSERWIDVHENQGKRSGAYSGGSYDTNAFMLLNWQDTLDNLFTLVHETGHSMHSSYTRETQPYVYGDYSIFLAEIASTTNENILTEKLLEEVEDDATRFAIFNHFLDGFRGTVFRQTQFAEFEHAIHKADQEGQVLTSEFLNELYADLNEKYYGLKKEDNPQIQYEWARIPHFYYDYYVFQYSTGFAAASALAEKIVHGSQEDKDKYLDYLKAGNSDYPLNVIKKAGVDMEKEDYLNAAFAVFERRLDEFEALVEKLGLA</sequence>
<evidence type="ECO:0000256" key="4">
    <source>
        <dbReference type="ARBA" id="ARBA00022801"/>
    </source>
</evidence>
<keyword evidence="3" id="KW-0479">Metal-binding</keyword>
<dbReference type="PANTHER" id="PTHR11804:SF84">
    <property type="entry name" value="SACCHAROLYSIN"/>
    <property type="match status" value="1"/>
</dbReference>
<evidence type="ECO:0000259" key="7">
    <source>
        <dbReference type="Pfam" id="PF01432"/>
    </source>
</evidence>
<dbReference type="GeneID" id="48423043"/>
<feature type="domain" description="Peptidase M3A/M3B catalytic" evidence="7">
    <location>
        <begin position="202"/>
        <end position="581"/>
    </location>
</feature>
<organism evidence="9 10">
    <name type="scientific">Streptococcus cristatus ATCC 51100</name>
    <dbReference type="NCBI Taxonomy" id="889201"/>
    <lineage>
        <taxon>Bacteria</taxon>
        <taxon>Bacillati</taxon>
        <taxon>Bacillota</taxon>
        <taxon>Bacilli</taxon>
        <taxon>Lactobacillales</taxon>
        <taxon>Streptococcaceae</taxon>
        <taxon>Streptococcus</taxon>
    </lineage>
</organism>
<dbReference type="InterPro" id="IPR042088">
    <property type="entry name" value="OligoPept_F_C"/>
</dbReference>
<keyword evidence="2" id="KW-0645">Protease</keyword>
<evidence type="ECO:0000256" key="6">
    <source>
        <dbReference type="ARBA" id="ARBA00023049"/>
    </source>
</evidence>
<dbReference type="PANTHER" id="PTHR11804">
    <property type="entry name" value="PROTEASE M3 THIMET OLIGOPEPTIDASE-RELATED"/>
    <property type="match status" value="1"/>
</dbReference>
<dbReference type="Gene3D" id="1.10.1370.20">
    <property type="entry name" value="Oligoendopeptidase f, C-terminal domain"/>
    <property type="match status" value="1"/>
</dbReference>
<dbReference type="Gene3D" id="1.20.140.70">
    <property type="entry name" value="Oligopeptidase f, N-terminal domain"/>
    <property type="match status" value="1"/>
</dbReference>
<dbReference type="EMBL" id="AFUE01000008">
    <property type="protein sequence ID" value="EGU66856.1"/>
    <property type="molecule type" value="Genomic_DNA"/>
</dbReference>
<comment type="cofactor">
    <cofactor evidence="1">
        <name>Zn(2+)</name>
        <dbReference type="ChEBI" id="CHEBI:29105"/>
    </cofactor>
</comment>
<dbReference type="Proteomes" id="UP000004274">
    <property type="component" value="Unassembled WGS sequence"/>
</dbReference>
<gene>
    <name evidence="9" type="primary">pepF_1</name>
    <name evidence="9" type="ORF">HMPREF9960_1547</name>
</gene>
<evidence type="ECO:0000256" key="5">
    <source>
        <dbReference type="ARBA" id="ARBA00022833"/>
    </source>
</evidence>
<feature type="domain" description="Oligopeptidase F N-terminal" evidence="8">
    <location>
        <begin position="112"/>
        <end position="181"/>
    </location>
</feature>
<evidence type="ECO:0000313" key="9">
    <source>
        <dbReference type="EMBL" id="EGU66856.1"/>
    </source>
</evidence>
<dbReference type="InterPro" id="IPR013647">
    <property type="entry name" value="OligopepF_N_dom"/>
</dbReference>
<dbReference type="GO" id="GO:0046872">
    <property type="term" value="F:metal ion binding"/>
    <property type="evidence" value="ECO:0007669"/>
    <property type="project" value="UniProtKB-KW"/>
</dbReference>
<dbReference type="Pfam" id="PF01432">
    <property type="entry name" value="Peptidase_M3"/>
    <property type="match status" value="1"/>
</dbReference>
<name>A0AAV3EEA8_STRCR</name>
<keyword evidence="4 9" id="KW-0378">Hydrolase</keyword>
<accession>A0AAV3EEA8</accession>
<dbReference type="GO" id="GO:0006508">
    <property type="term" value="P:proteolysis"/>
    <property type="evidence" value="ECO:0007669"/>
    <property type="project" value="UniProtKB-KW"/>
</dbReference>
<dbReference type="AlphaFoldDB" id="A0AAV3EEA8"/>
<keyword evidence="6" id="KW-0482">Metalloprotease</keyword>
<dbReference type="CDD" id="cd09608">
    <property type="entry name" value="M3B_PepF"/>
    <property type="match status" value="1"/>
</dbReference>
<keyword evidence="5" id="KW-0862">Zinc</keyword>
<dbReference type="NCBIfam" id="TIGR00181">
    <property type="entry name" value="pepF"/>
    <property type="match status" value="1"/>
</dbReference>
<protein>
    <submittedName>
        <fullName evidence="9">Oligoendopeptidase F</fullName>
        <ecNumber evidence="9">3.4.24.-</ecNumber>
    </submittedName>
</protein>
<comment type="caution">
    <text evidence="9">The sequence shown here is derived from an EMBL/GenBank/DDBJ whole genome shotgun (WGS) entry which is preliminary data.</text>
</comment>
<dbReference type="InterPro" id="IPR004438">
    <property type="entry name" value="Peptidase_M3B"/>
</dbReference>
<proteinExistence type="predicted"/>
<dbReference type="EC" id="3.4.24.-" evidence="9"/>
<evidence type="ECO:0000256" key="2">
    <source>
        <dbReference type="ARBA" id="ARBA00022670"/>
    </source>
</evidence>
<dbReference type="SUPFAM" id="SSF55486">
    <property type="entry name" value="Metalloproteases ('zincins'), catalytic domain"/>
    <property type="match status" value="1"/>
</dbReference>
<dbReference type="InterPro" id="IPR045090">
    <property type="entry name" value="Pept_M3A_M3B"/>
</dbReference>